<dbReference type="Proteomes" id="UP000772618">
    <property type="component" value="Unassembled WGS sequence"/>
</dbReference>
<protein>
    <submittedName>
        <fullName evidence="1">Uncharacterized protein</fullName>
    </submittedName>
</protein>
<name>A0ABS5VY05_9BACT</name>
<dbReference type="RefSeq" id="WP_254155978.1">
    <property type="nucleotide sequence ID" value="NZ_JAHESD010000068.1"/>
</dbReference>
<comment type="caution">
    <text evidence="1">The sequence shown here is derived from an EMBL/GenBank/DDBJ whole genome shotgun (WGS) entry which is preliminary data.</text>
</comment>
<keyword evidence="2" id="KW-1185">Reference proteome</keyword>
<organism evidence="1 2">
    <name type="scientific">Chryseosolibacter indicus</name>
    <dbReference type="NCBI Taxonomy" id="2782351"/>
    <lineage>
        <taxon>Bacteria</taxon>
        <taxon>Pseudomonadati</taxon>
        <taxon>Bacteroidota</taxon>
        <taxon>Cytophagia</taxon>
        <taxon>Cytophagales</taxon>
        <taxon>Chryseotaleaceae</taxon>
        <taxon>Chryseosolibacter</taxon>
    </lineage>
</organism>
<sequence length="152" mass="17678">MVYENSFEQIVTFEGYYKSYLLNKEAMVIPYVNIGISNHPLNPSNQLKHLNFGYIIYFDIALVKYNNTIIFDNTELKYGSYTFYYSGGINLDLHAGTEFQILAKKARLQTTDKMQLSDSFWVPYDTTAQKSNMSNSDVDHFFDPNSFRNVLK</sequence>
<dbReference type="EMBL" id="JAHESD010000068">
    <property type="protein sequence ID" value="MBT1705809.1"/>
    <property type="molecule type" value="Genomic_DNA"/>
</dbReference>
<gene>
    <name evidence="1" type="ORF">KK060_21135</name>
</gene>
<accession>A0ABS5VY05</accession>
<proteinExistence type="predicted"/>
<reference evidence="1 2" key="1">
    <citation type="submission" date="2021-05" db="EMBL/GenBank/DDBJ databases">
        <title>A Polyphasic approach of four new species of the genus Ohtaekwangia: Ohtaekwangia histidinii sp. nov., Ohtaekwangia cretensis sp. nov., Ohtaekwangia indiensis sp. nov., Ohtaekwangia reichenbachii sp. nov. from diverse environment.</title>
        <authorList>
            <person name="Octaviana S."/>
        </authorList>
    </citation>
    <scope>NUCLEOTIDE SEQUENCE [LARGE SCALE GENOMIC DNA]</scope>
    <source>
        <strain evidence="1 2">PWU20</strain>
    </source>
</reference>
<evidence type="ECO:0000313" key="2">
    <source>
        <dbReference type="Proteomes" id="UP000772618"/>
    </source>
</evidence>
<evidence type="ECO:0000313" key="1">
    <source>
        <dbReference type="EMBL" id="MBT1705809.1"/>
    </source>
</evidence>